<dbReference type="Proteomes" id="UP000198615">
    <property type="component" value="Unassembled WGS sequence"/>
</dbReference>
<feature type="domain" description="RCK N-terminal" evidence="7">
    <location>
        <begin position="233"/>
        <end position="352"/>
    </location>
</feature>
<dbReference type="SUPFAM" id="SSF116726">
    <property type="entry name" value="TrkA C-terminal domain-like"/>
    <property type="match status" value="2"/>
</dbReference>
<sequence length="458" mass="50034">MKVVICGAGQVGTSIARHLAGENNDVTVIDQSPELIQKLSDTLDVRAIAGFASYPSVLEQAGLRDADMLIAVTYSDEVNMVACQVGHSIFNVPTKIARVRNQDYLLPIWADLFSREHMPIDVIISPEREVARAIGRRLQVPGALDVVPMADGKVRVVGVRCEETTPIIHTPLRQLTSLFTDLAVVIVGILREGRAIVPKAEDQMLPGDEVYFVCDSRHLSRALASFGHEEPEARSVIIAGGGNIGLTLAEEIEREHHGVNAKVIEFNRARARSVAQSLQRTMVLNGDVLDPEILEEANISQTETFVAVSNDDEVNILSSLLAKRSGCKRTVALINASTYAPLITQLGIDAVVNPRAITVSTILQHVRRGRIRSVYSLREDFGEVIEAEALETSVLVGHPLKDARLPNGVIVGAIVRGEEVIVPRADTVVQARDRVVVFATYEAVKKVEKLFAVRLDFF</sequence>
<dbReference type="PROSITE" id="PS51202">
    <property type="entry name" value="RCK_C"/>
    <property type="match status" value="2"/>
</dbReference>
<feature type="domain" description="RCK N-terminal" evidence="7">
    <location>
        <begin position="1"/>
        <end position="124"/>
    </location>
</feature>
<name>A0A8G2BGI0_9PROT</name>
<dbReference type="InterPro" id="IPR003148">
    <property type="entry name" value="RCK_N"/>
</dbReference>
<dbReference type="Gene3D" id="3.40.50.720">
    <property type="entry name" value="NAD(P)-binding Rossmann-like Domain"/>
    <property type="match status" value="2"/>
</dbReference>
<organism evidence="9 10">
    <name type="scientific">Thalassobaculum litoreum DSM 18839</name>
    <dbReference type="NCBI Taxonomy" id="1123362"/>
    <lineage>
        <taxon>Bacteria</taxon>
        <taxon>Pseudomonadati</taxon>
        <taxon>Pseudomonadota</taxon>
        <taxon>Alphaproteobacteria</taxon>
        <taxon>Rhodospirillales</taxon>
        <taxon>Thalassobaculaceae</taxon>
        <taxon>Thalassobaculum</taxon>
    </lineage>
</organism>
<evidence type="ECO:0000259" key="7">
    <source>
        <dbReference type="PROSITE" id="PS51201"/>
    </source>
</evidence>
<dbReference type="Gene3D" id="3.30.70.1450">
    <property type="entry name" value="Regulator of K+ conductance, C-terminal domain"/>
    <property type="match status" value="2"/>
</dbReference>
<dbReference type="NCBIfam" id="NF007039">
    <property type="entry name" value="PRK09496.3-2"/>
    <property type="match status" value="1"/>
</dbReference>
<evidence type="ECO:0000256" key="6">
    <source>
        <dbReference type="ARBA" id="ARBA00023065"/>
    </source>
</evidence>
<dbReference type="InterPro" id="IPR036291">
    <property type="entry name" value="NAD(P)-bd_dom_sf"/>
</dbReference>
<evidence type="ECO:0000259" key="8">
    <source>
        <dbReference type="PROSITE" id="PS51202"/>
    </source>
</evidence>
<evidence type="ECO:0000256" key="3">
    <source>
        <dbReference type="ARBA" id="ARBA00022538"/>
    </source>
</evidence>
<keyword evidence="6" id="KW-0406">Ion transport</keyword>
<keyword evidence="5" id="KW-0520">NAD</keyword>
<dbReference type="InterPro" id="IPR006037">
    <property type="entry name" value="RCK_C"/>
</dbReference>
<dbReference type="SUPFAM" id="SSF51735">
    <property type="entry name" value="NAD(P)-binding Rossmann-fold domains"/>
    <property type="match status" value="2"/>
</dbReference>
<dbReference type="InterPro" id="IPR006036">
    <property type="entry name" value="K_uptake_TrkA"/>
</dbReference>
<dbReference type="GO" id="GO:0015079">
    <property type="term" value="F:potassium ion transmembrane transporter activity"/>
    <property type="evidence" value="ECO:0007669"/>
    <property type="project" value="InterPro"/>
</dbReference>
<evidence type="ECO:0000256" key="2">
    <source>
        <dbReference type="ARBA" id="ARBA00022448"/>
    </source>
</evidence>
<dbReference type="PRINTS" id="PR00335">
    <property type="entry name" value="KUPTAKETRKA"/>
</dbReference>
<keyword evidence="2" id="KW-0813">Transport</keyword>
<dbReference type="AlphaFoldDB" id="A0A8G2BGI0"/>
<dbReference type="Pfam" id="PF02080">
    <property type="entry name" value="TrkA_C"/>
    <property type="match status" value="2"/>
</dbReference>
<evidence type="ECO:0000313" key="10">
    <source>
        <dbReference type="Proteomes" id="UP000198615"/>
    </source>
</evidence>
<feature type="domain" description="RCK C-terminal" evidence="8">
    <location>
        <begin position="144"/>
        <end position="229"/>
    </location>
</feature>
<dbReference type="PROSITE" id="PS51201">
    <property type="entry name" value="RCK_N"/>
    <property type="match status" value="2"/>
</dbReference>
<protein>
    <recommendedName>
        <fullName evidence="1">Trk system potassium uptake protein TrkA</fullName>
    </recommendedName>
</protein>
<dbReference type="InterPro" id="IPR050721">
    <property type="entry name" value="Trk_Ktr_HKT_K-transport"/>
</dbReference>
<dbReference type="InterPro" id="IPR036721">
    <property type="entry name" value="RCK_C_sf"/>
</dbReference>
<dbReference type="PANTHER" id="PTHR43833:SF5">
    <property type="entry name" value="TRK SYSTEM POTASSIUM UPTAKE PROTEIN TRKA"/>
    <property type="match status" value="1"/>
</dbReference>
<keyword evidence="3" id="KW-0633">Potassium transport</keyword>
<gene>
    <name evidence="9" type="ORF">SAMN05660686_00321</name>
</gene>
<dbReference type="NCBIfam" id="NF007041">
    <property type="entry name" value="PRK09496.3-4"/>
    <property type="match status" value="1"/>
</dbReference>
<proteinExistence type="predicted"/>
<keyword evidence="4" id="KW-0630">Potassium</keyword>
<keyword evidence="10" id="KW-1185">Reference proteome</keyword>
<dbReference type="RefSeq" id="WP_028794843.1">
    <property type="nucleotide sequence ID" value="NZ_FNBW01000001.1"/>
</dbReference>
<evidence type="ECO:0000313" key="9">
    <source>
        <dbReference type="EMBL" id="SDF11675.1"/>
    </source>
</evidence>
<evidence type="ECO:0000256" key="1">
    <source>
        <dbReference type="ARBA" id="ARBA00017378"/>
    </source>
</evidence>
<dbReference type="PANTHER" id="PTHR43833">
    <property type="entry name" value="POTASSIUM CHANNEL PROTEIN 2-RELATED-RELATED"/>
    <property type="match status" value="1"/>
</dbReference>
<accession>A0A8G2BGI0</accession>
<dbReference type="NCBIfam" id="NF007031">
    <property type="entry name" value="PRK09496.1-2"/>
    <property type="match status" value="1"/>
</dbReference>
<feature type="domain" description="RCK C-terminal" evidence="8">
    <location>
        <begin position="372"/>
        <end position="453"/>
    </location>
</feature>
<dbReference type="OrthoDB" id="9775180at2"/>
<dbReference type="GO" id="GO:0005886">
    <property type="term" value="C:plasma membrane"/>
    <property type="evidence" value="ECO:0007669"/>
    <property type="project" value="InterPro"/>
</dbReference>
<dbReference type="EMBL" id="FNBW01000001">
    <property type="protein sequence ID" value="SDF11675.1"/>
    <property type="molecule type" value="Genomic_DNA"/>
</dbReference>
<reference evidence="9 10" key="1">
    <citation type="submission" date="2016-10" db="EMBL/GenBank/DDBJ databases">
        <authorList>
            <person name="Varghese N."/>
            <person name="Submissions S."/>
        </authorList>
    </citation>
    <scope>NUCLEOTIDE SEQUENCE [LARGE SCALE GENOMIC DNA]</scope>
    <source>
        <strain evidence="9 10">DSM 18839</strain>
    </source>
</reference>
<dbReference type="NCBIfam" id="NF007030">
    <property type="entry name" value="PRK09496.1-1"/>
    <property type="match status" value="1"/>
</dbReference>
<dbReference type="NCBIfam" id="NF007032">
    <property type="entry name" value="PRK09496.1-4"/>
    <property type="match status" value="1"/>
</dbReference>
<evidence type="ECO:0000256" key="4">
    <source>
        <dbReference type="ARBA" id="ARBA00022958"/>
    </source>
</evidence>
<comment type="caution">
    <text evidence="9">The sequence shown here is derived from an EMBL/GenBank/DDBJ whole genome shotgun (WGS) entry which is preliminary data.</text>
</comment>
<dbReference type="Pfam" id="PF02254">
    <property type="entry name" value="TrkA_N"/>
    <property type="match status" value="2"/>
</dbReference>
<evidence type="ECO:0000256" key="5">
    <source>
        <dbReference type="ARBA" id="ARBA00023027"/>
    </source>
</evidence>